<dbReference type="Proteomes" id="UP001060012">
    <property type="component" value="Chromosome"/>
</dbReference>
<evidence type="ECO:0000313" key="4">
    <source>
        <dbReference type="Proteomes" id="UP001060012"/>
    </source>
</evidence>
<dbReference type="EMBL" id="CP100595">
    <property type="protein sequence ID" value="UTJ05572.1"/>
    <property type="molecule type" value="Genomic_DNA"/>
</dbReference>
<dbReference type="InterPro" id="IPR001867">
    <property type="entry name" value="OmpR/PhoB-type_DNA-bd"/>
</dbReference>
<dbReference type="SMART" id="SM00862">
    <property type="entry name" value="Trans_reg_C"/>
    <property type="match status" value="1"/>
</dbReference>
<name>A0ABY5E127_9BACT</name>
<dbReference type="SUPFAM" id="SSF46894">
    <property type="entry name" value="C-terminal effector domain of the bipartite response regulators"/>
    <property type="match status" value="1"/>
</dbReference>
<feature type="domain" description="OmpR/PhoB-type" evidence="2">
    <location>
        <begin position="68"/>
        <end position="136"/>
    </location>
</feature>
<gene>
    <name evidence="3" type="ORF">NJU99_09870</name>
</gene>
<reference evidence="3" key="1">
    <citation type="submission" date="2022-07" db="EMBL/GenBank/DDBJ databases">
        <title>Arcobacter roscoffensis sp. nov., a marine bacterium isolated from coastal seawater collected from Roscoff, France.</title>
        <authorList>
            <person name="Pascual J."/>
            <person name="Lepeaux C."/>
            <person name="Methner A."/>
            <person name="Overmann J."/>
        </authorList>
    </citation>
    <scope>NUCLEOTIDE SEQUENCE</scope>
    <source>
        <strain evidence="3">ARW1-2F2</strain>
    </source>
</reference>
<evidence type="ECO:0000256" key="1">
    <source>
        <dbReference type="ARBA" id="ARBA00023125"/>
    </source>
</evidence>
<dbReference type="Gene3D" id="1.10.10.10">
    <property type="entry name" value="Winged helix-like DNA-binding domain superfamily/Winged helix DNA-binding domain"/>
    <property type="match status" value="1"/>
</dbReference>
<accession>A0ABY5E127</accession>
<evidence type="ECO:0000313" key="3">
    <source>
        <dbReference type="EMBL" id="UTJ05572.1"/>
    </source>
</evidence>
<keyword evidence="1" id="KW-0238">DNA-binding</keyword>
<evidence type="ECO:0000259" key="2">
    <source>
        <dbReference type="SMART" id="SM00862"/>
    </source>
</evidence>
<keyword evidence="4" id="KW-1185">Reference proteome</keyword>
<dbReference type="InterPro" id="IPR036388">
    <property type="entry name" value="WH-like_DNA-bd_sf"/>
</dbReference>
<proteinExistence type="predicted"/>
<organism evidence="3 4">
    <name type="scientific">Arcobacter roscoffensis</name>
    <dbReference type="NCBI Taxonomy" id="2961520"/>
    <lineage>
        <taxon>Bacteria</taxon>
        <taxon>Pseudomonadati</taxon>
        <taxon>Campylobacterota</taxon>
        <taxon>Epsilonproteobacteria</taxon>
        <taxon>Campylobacterales</taxon>
        <taxon>Arcobacteraceae</taxon>
        <taxon>Arcobacter</taxon>
    </lineage>
</organism>
<protein>
    <submittedName>
        <fullName evidence="3">Helix-turn-helix domain-containing protein</fullName>
    </submittedName>
</protein>
<sequence>MNKSNLINNGIEFNKNDEENIVNIKIPLNLENQKIIDWFCKEFKKFELKHICDDWILDEENSAVISPNKTFFLTKRELTFFKLLIKNKIVTYEQMNWFIWNGEFASENAVKGFVKNFKKKIPPCILKNLKGIGYRLIDDINV</sequence>
<dbReference type="RefSeq" id="WP_254575753.1">
    <property type="nucleotide sequence ID" value="NZ_CP100595.1"/>
</dbReference>
<dbReference type="InterPro" id="IPR016032">
    <property type="entry name" value="Sig_transdc_resp-reg_C-effctor"/>
</dbReference>